<dbReference type="AlphaFoldDB" id="A0A139AFJ7"/>
<keyword evidence="1" id="KW-0732">Signal</keyword>
<evidence type="ECO:0000313" key="2">
    <source>
        <dbReference type="EMBL" id="KXS15567.1"/>
    </source>
</evidence>
<name>A0A139AFJ7_GONPJ</name>
<accession>A0A139AFJ7</accession>
<feature type="signal peptide" evidence="1">
    <location>
        <begin position="1"/>
        <end position="24"/>
    </location>
</feature>
<keyword evidence="3" id="KW-1185">Reference proteome</keyword>
<reference evidence="2 3" key="1">
    <citation type="journal article" date="2015" name="Genome Biol. Evol.">
        <title>Phylogenomic analyses indicate that early fungi evolved digesting cell walls of algal ancestors of land plants.</title>
        <authorList>
            <person name="Chang Y."/>
            <person name="Wang S."/>
            <person name="Sekimoto S."/>
            <person name="Aerts A.L."/>
            <person name="Choi C."/>
            <person name="Clum A."/>
            <person name="LaButti K.M."/>
            <person name="Lindquist E.A."/>
            <person name="Yee Ngan C."/>
            <person name="Ohm R.A."/>
            <person name="Salamov A.A."/>
            <person name="Grigoriev I.V."/>
            <person name="Spatafora J.W."/>
            <person name="Berbee M.L."/>
        </authorList>
    </citation>
    <scope>NUCLEOTIDE SEQUENCE [LARGE SCALE GENOMIC DNA]</scope>
    <source>
        <strain evidence="2 3">JEL478</strain>
    </source>
</reference>
<sequence length="107" mass="10827">MRANTIVSLVVALGVAALTTHTAASPHGPTLTQKQLLGALCGSCNKVINNGITCGVGCQGGSCPAENPGVQRCVNKDCYPILRGQSTVNQCRTRTADDLGSGTASGQ</sequence>
<gene>
    <name evidence="2" type="ORF">M427DRAFT_44408</name>
</gene>
<proteinExistence type="predicted"/>
<dbReference type="Proteomes" id="UP000070544">
    <property type="component" value="Unassembled WGS sequence"/>
</dbReference>
<evidence type="ECO:0000256" key="1">
    <source>
        <dbReference type="SAM" id="SignalP"/>
    </source>
</evidence>
<evidence type="ECO:0000313" key="3">
    <source>
        <dbReference type="Proteomes" id="UP000070544"/>
    </source>
</evidence>
<feature type="chain" id="PRO_5007296121" evidence="1">
    <location>
        <begin position="25"/>
        <end position="107"/>
    </location>
</feature>
<protein>
    <submittedName>
        <fullName evidence="2">Uncharacterized protein</fullName>
    </submittedName>
</protein>
<organism evidence="2 3">
    <name type="scientific">Gonapodya prolifera (strain JEL478)</name>
    <name type="common">Monoblepharis prolifera</name>
    <dbReference type="NCBI Taxonomy" id="1344416"/>
    <lineage>
        <taxon>Eukaryota</taxon>
        <taxon>Fungi</taxon>
        <taxon>Fungi incertae sedis</taxon>
        <taxon>Chytridiomycota</taxon>
        <taxon>Chytridiomycota incertae sedis</taxon>
        <taxon>Monoblepharidomycetes</taxon>
        <taxon>Monoblepharidales</taxon>
        <taxon>Gonapodyaceae</taxon>
        <taxon>Gonapodya</taxon>
    </lineage>
</organism>
<dbReference type="EMBL" id="KQ965761">
    <property type="protein sequence ID" value="KXS15567.1"/>
    <property type="molecule type" value="Genomic_DNA"/>
</dbReference>